<evidence type="ECO:0000313" key="1">
    <source>
        <dbReference type="EMBL" id="SNX60096.1"/>
    </source>
</evidence>
<accession>A0A285BYX7</accession>
<proteinExistence type="predicted"/>
<evidence type="ECO:0000313" key="2">
    <source>
        <dbReference type="Proteomes" id="UP000242498"/>
    </source>
</evidence>
<reference evidence="1 2" key="1">
    <citation type="submission" date="2017-08" db="EMBL/GenBank/DDBJ databases">
        <authorList>
            <person name="de Groot N.N."/>
        </authorList>
    </citation>
    <scope>NUCLEOTIDE SEQUENCE [LARGE SCALE GENOMIC DNA]</scope>
    <source>
        <strain evidence="1 2">Nm15</strain>
    </source>
</reference>
<protein>
    <submittedName>
        <fullName evidence="1">Uncharacterized protein</fullName>
    </submittedName>
</protein>
<organism evidence="1 2">
    <name type="scientific">Nitrosomonas ureae</name>
    <dbReference type="NCBI Taxonomy" id="44577"/>
    <lineage>
        <taxon>Bacteria</taxon>
        <taxon>Pseudomonadati</taxon>
        <taxon>Pseudomonadota</taxon>
        <taxon>Betaproteobacteria</taxon>
        <taxon>Nitrosomonadales</taxon>
        <taxon>Nitrosomonadaceae</taxon>
        <taxon>Nitrosomonas</taxon>
    </lineage>
</organism>
<name>A0A285BYX7_9PROT</name>
<dbReference type="AlphaFoldDB" id="A0A285BYX7"/>
<sequence>MLQQYFSFFTLLSMIIPEKTETIKAELREASTEYSNRFSINR</sequence>
<gene>
    <name evidence="1" type="ORF">SAMN06296273_1555</name>
</gene>
<dbReference type="EMBL" id="LT907782">
    <property type="protein sequence ID" value="SNX60096.1"/>
    <property type="molecule type" value="Genomic_DNA"/>
</dbReference>
<dbReference type="Proteomes" id="UP000242498">
    <property type="component" value="Chromosome I"/>
</dbReference>